<evidence type="ECO:0000313" key="1">
    <source>
        <dbReference type="EMBL" id="KAK5948149.1"/>
    </source>
</evidence>
<dbReference type="EMBL" id="JAKLMC020000052">
    <property type="protein sequence ID" value="KAK5948149.1"/>
    <property type="molecule type" value="Genomic_DNA"/>
</dbReference>
<organism evidence="1 2">
    <name type="scientific">Knufia fluminis</name>
    <dbReference type="NCBI Taxonomy" id="191047"/>
    <lineage>
        <taxon>Eukaryota</taxon>
        <taxon>Fungi</taxon>
        <taxon>Dikarya</taxon>
        <taxon>Ascomycota</taxon>
        <taxon>Pezizomycotina</taxon>
        <taxon>Eurotiomycetes</taxon>
        <taxon>Chaetothyriomycetidae</taxon>
        <taxon>Chaetothyriales</taxon>
        <taxon>Trichomeriaceae</taxon>
        <taxon>Knufia</taxon>
    </lineage>
</organism>
<gene>
    <name evidence="1" type="ORF">OHC33_010802</name>
</gene>
<accession>A0AAN8E7S1</accession>
<evidence type="ECO:0000313" key="2">
    <source>
        <dbReference type="Proteomes" id="UP001316803"/>
    </source>
</evidence>
<dbReference type="Proteomes" id="UP001316803">
    <property type="component" value="Unassembled WGS sequence"/>
</dbReference>
<name>A0AAN8E7S1_9EURO</name>
<keyword evidence="2" id="KW-1185">Reference proteome</keyword>
<proteinExistence type="predicted"/>
<reference evidence="1 2" key="1">
    <citation type="submission" date="2022-12" db="EMBL/GenBank/DDBJ databases">
        <title>Genomic features and morphological characterization of a novel Knufia sp. strain isolated from spacecraft assembly facility.</title>
        <authorList>
            <person name="Teixeira M."/>
            <person name="Chander A.M."/>
            <person name="Stajich J.E."/>
            <person name="Venkateswaran K."/>
        </authorList>
    </citation>
    <scope>NUCLEOTIDE SEQUENCE [LARGE SCALE GENOMIC DNA]</scope>
    <source>
        <strain evidence="1 2">FJI-L2-BK-P2</strain>
    </source>
</reference>
<protein>
    <submittedName>
        <fullName evidence="1">Uncharacterized protein</fullName>
    </submittedName>
</protein>
<dbReference type="AlphaFoldDB" id="A0AAN8E7S1"/>
<sequence>MRQTDKKHLPDTCALLEAYLDISHTVQIHLRIPKPRVEVSSIPPLNYTTHTQNKTITIEAHMGLKQFTPPSPKPSTEPDDKPFVRRIRPKLILDNFHHLPPELQDELADERPADWPYFVMKWYMLRAHEIPVMKANPTLSQVKDNFKHLPIELQQELHCDQLSQWSRRVTEWSKAHWRWVDETFYGSHRDDEEEDRYLTREDVTRDIFNENTGVLVADSERIWRAWWRQRGEDGLDSQR</sequence>
<comment type="caution">
    <text evidence="1">The sequence shown here is derived from an EMBL/GenBank/DDBJ whole genome shotgun (WGS) entry which is preliminary data.</text>
</comment>